<dbReference type="InterPro" id="IPR009057">
    <property type="entry name" value="Homeodomain-like_sf"/>
</dbReference>
<dbReference type="Pfam" id="PF00440">
    <property type="entry name" value="TetR_N"/>
    <property type="match status" value="1"/>
</dbReference>
<dbReference type="KEGG" id="whr:OG579_18680"/>
<keyword evidence="1" id="KW-0805">Transcription regulation</keyword>
<feature type="domain" description="HTH tetR-type" evidence="5">
    <location>
        <begin position="5"/>
        <end position="65"/>
    </location>
</feature>
<keyword evidence="2 4" id="KW-0238">DNA-binding</keyword>
<dbReference type="Pfam" id="PF21993">
    <property type="entry name" value="TetR_C_13_2"/>
    <property type="match status" value="1"/>
</dbReference>
<dbReference type="PANTHER" id="PTHR47506">
    <property type="entry name" value="TRANSCRIPTIONAL REGULATORY PROTEIN"/>
    <property type="match status" value="1"/>
</dbReference>
<gene>
    <name evidence="6" type="ORF">OG579_18680</name>
</gene>
<keyword evidence="3" id="KW-0804">Transcription</keyword>
<feature type="DNA-binding region" description="H-T-H motif" evidence="4">
    <location>
        <begin position="28"/>
        <end position="47"/>
    </location>
</feature>
<dbReference type="SUPFAM" id="SSF46689">
    <property type="entry name" value="Homeodomain-like"/>
    <property type="match status" value="1"/>
</dbReference>
<dbReference type="RefSeq" id="WP_328857157.1">
    <property type="nucleotide sequence ID" value="NZ_CP108021.1"/>
</dbReference>
<protein>
    <submittedName>
        <fullName evidence="6">TetR/AcrR family transcriptional regulator</fullName>
    </submittedName>
</protein>
<accession>A0AAU4K139</accession>
<dbReference type="EMBL" id="CP108021">
    <property type="protein sequence ID" value="WUM19695.1"/>
    <property type="molecule type" value="Genomic_DNA"/>
</dbReference>
<dbReference type="GO" id="GO:0003677">
    <property type="term" value="F:DNA binding"/>
    <property type="evidence" value="ECO:0007669"/>
    <property type="project" value="UniProtKB-UniRule"/>
</dbReference>
<keyword evidence="7" id="KW-1185">Reference proteome</keyword>
<evidence type="ECO:0000256" key="1">
    <source>
        <dbReference type="ARBA" id="ARBA00023015"/>
    </source>
</evidence>
<evidence type="ECO:0000256" key="4">
    <source>
        <dbReference type="PROSITE-ProRule" id="PRU00335"/>
    </source>
</evidence>
<dbReference type="PANTHER" id="PTHR47506:SF3">
    <property type="entry name" value="HTH-TYPE TRANSCRIPTIONAL REGULATOR LMRA"/>
    <property type="match status" value="1"/>
</dbReference>
<evidence type="ECO:0000256" key="3">
    <source>
        <dbReference type="ARBA" id="ARBA00023163"/>
    </source>
</evidence>
<dbReference type="InterPro" id="IPR001647">
    <property type="entry name" value="HTH_TetR"/>
</dbReference>
<evidence type="ECO:0000256" key="2">
    <source>
        <dbReference type="ARBA" id="ARBA00023125"/>
    </source>
</evidence>
<evidence type="ECO:0000313" key="7">
    <source>
        <dbReference type="Proteomes" id="UP001432128"/>
    </source>
</evidence>
<reference evidence="6 7" key="1">
    <citation type="submission" date="2022-10" db="EMBL/GenBank/DDBJ databases">
        <title>The complete genomes of actinobacterial strains from the NBC collection.</title>
        <authorList>
            <person name="Joergensen T.S."/>
            <person name="Alvarez Arevalo M."/>
            <person name="Sterndorff E.B."/>
            <person name="Faurdal D."/>
            <person name="Vuksanovic O."/>
            <person name="Mourched A.-S."/>
            <person name="Charusanti P."/>
            <person name="Shaw S."/>
            <person name="Blin K."/>
            <person name="Weber T."/>
        </authorList>
    </citation>
    <scope>NUCLEOTIDE SEQUENCE [LARGE SCALE GENOMIC DNA]</scope>
    <source>
        <strain evidence="6 7">NBC_00319</strain>
    </source>
</reference>
<name>A0AAU4K139_9NOCA</name>
<evidence type="ECO:0000259" key="5">
    <source>
        <dbReference type="PROSITE" id="PS50977"/>
    </source>
</evidence>
<dbReference type="Gene3D" id="1.10.357.10">
    <property type="entry name" value="Tetracycline Repressor, domain 2"/>
    <property type="match status" value="1"/>
</dbReference>
<dbReference type="PROSITE" id="PS50977">
    <property type="entry name" value="HTH_TETR_2"/>
    <property type="match status" value="1"/>
</dbReference>
<dbReference type="SUPFAM" id="SSF48498">
    <property type="entry name" value="Tetracyclin repressor-like, C-terminal domain"/>
    <property type="match status" value="1"/>
</dbReference>
<organism evidence="6 7">
    <name type="scientific">Williamsia herbipolensis</name>
    <dbReference type="NCBI Taxonomy" id="1603258"/>
    <lineage>
        <taxon>Bacteria</taxon>
        <taxon>Bacillati</taxon>
        <taxon>Actinomycetota</taxon>
        <taxon>Actinomycetes</taxon>
        <taxon>Mycobacteriales</taxon>
        <taxon>Nocardiaceae</taxon>
        <taxon>Williamsia</taxon>
    </lineage>
</organism>
<dbReference type="InterPro" id="IPR054156">
    <property type="entry name" value="YxaF_TetR_C"/>
</dbReference>
<dbReference type="AlphaFoldDB" id="A0AAU4K139"/>
<proteinExistence type="predicted"/>
<dbReference type="Proteomes" id="UP001432128">
    <property type="component" value="Chromosome"/>
</dbReference>
<evidence type="ECO:0000313" key="6">
    <source>
        <dbReference type="EMBL" id="WUM19695.1"/>
    </source>
</evidence>
<dbReference type="InterPro" id="IPR036271">
    <property type="entry name" value="Tet_transcr_reg_TetR-rel_C_sf"/>
</dbReference>
<sequence>MARRGDTRARMVRSAIGLMQRNGAAAVTVDAVLADSDTPRGSVYHHFPGGRDQLVGDALRSAGDLMTSMIRESVDKPIPEAIDTFLEFWRHLLTTSDYRAGCPIAGAAVGGAESDPALHDQVAAIFAEWHMIIRDALVAAGAPAARAQSVAIMLVAATEGALILARVERSLAPLDDVADEIRHVIDSLDLTA</sequence>